<keyword evidence="1 3" id="KW-0808">Transferase</keyword>
<keyword evidence="4" id="KW-1185">Reference proteome</keyword>
<protein>
    <submittedName>
        <fullName evidence="3">Virginiamycin A acetyltransferase</fullName>
    </submittedName>
</protein>
<accession>A0A2T0Q6R5</accession>
<dbReference type="Proteomes" id="UP000237846">
    <property type="component" value="Unassembled WGS sequence"/>
</dbReference>
<dbReference type="PANTHER" id="PTHR43300:SF11">
    <property type="entry name" value="ACETYLTRANSFERASE RV3034C-RELATED"/>
    <property type="match status" value="1"/>
</dbReference>
<keyword evidence="2" id="KW-0677">Repeat</keyword>
<dbReference type="CDD" id="cd03349">
    <property type="entry name" value="LbH_XAT"/>
    <property type="match status" value="1"/>
</dbReference>
<organism evidence="3 4">
    <name type="scientific">Allonocardiopsis opalescens</name>
    <dbReference type="NCBI Taxonomy" id="1144618"/>
    <lineage>
        <taxon>Bacteria</taxon>
        <taxon>Bacillati</taxon>
        <taxon>Actinomycetota</taxon>
        <taxon>Actinomycetes</taxon>
        <taxon>Streptosporangiales</taxon>
        <taxon>Allonocardiopsis</taxon>
    </lineage>
</organism>
<dbReference type="Pfam" id="PF00132">
    <property type="entry name" value="Hexapep"/>
    <property type="match status" value="1"/>
</dbReference>
<evidence type="ECO:0000256" key="2">
    <source>
        <dbReference type="ARBA" id="ARBA00022737"/>
    </source>
</evidence>
<dbReference type="GO" id="GO:0016740">
    <property type="term" value="F:transferase activity"/>
    <property type="evidence" value="ECO:0007669"/>
    <property type="project" value="UniProtKB-KW"/>
</dbReference>
<evidence type="ECO:0000256" key="1">
    <source>
        <dbReference type="ARBA" id="ARBA00022679"/>
    </source>
</evidence>
<gene>
    <name evidence="3" type="ORF">CLV72_103130</name>
</gene>
<sequence length="221" mass="23893">MPDPAAVRPLDRAPNVVFLKPLVTSPLIEVGEYTYYDDPVAAERFETDNVLYNYGPERLVLGRFCQLAAGVRFVMPAGSHLMAGVSTYPFTMFDGAWQQRTLDTWSALRASPGDTVVGNDVWIGRGATIMPGVAIGDGAVVATAAVVTRDVAPYTIVGGNPAGVIRERFTREEASLLGRIAWWDWPIELVTEHAAVIMAGRVGELAELARRHGLLEGPGTQ</sequence>
<dbReference type="EMBL" id="PVZC01000003">
    <property type="protein sequence ID" value="PRX99529.1"/>
    <property type="molecule type" value="Genomic_DNA"/>
</dbReference>
<dbReference type="RefSeq" id="WP_281262406.1">
    <property type="nucleotide sequence ID" value="NZ_PVZC01000003.1"/>
</dbReference>
<evidence type="ECO:0000313" key="3">
    <source>
        <dbReference type="EMBL" id="PRX99529.1"/>
    </source>
</evidence>
<dbReference type="InterPro" id="IPR011004">
    <property type="entry name" value="Trimer_LpxA-like_sf"/>
</dbReference>
<dbReference type="InterPro" id="IPR001451">
    <property type="entry name" value="Hexapep"/>
</dbReference>
<name>A0A2T0Q6R5_9ACTN</name>
<reference evidence="3 4" key="1">
    <citation type="submission" date="2018-03" db="EMBL/GenBank/DDBJ databases">
        <title>Genomic Encyclopedia of Archaeal and Bacterial Type Strains, Phase II (KMG-II): from individual species to whole genera.</title>
        <authorList>
            <person name="Goeker M."/>
        </authorList>
    </citation>
    <scope>NUCLEOTIDE SEQUENCE [LARGE SCALE GENOMIC DNA]</scope>
    <source>
        <strain evidence="3 4">DSM 45601</strain>
    </source>
</reference>
<dbReference type="SUPFAM" id="SSF51161">
    <property type="entry name" value="Trimeric LpxA-like enzymes"/>
    <property type="match status" value="1"/>
</dbReference>
<dbReference type="PROSITE" id="PS00101">
    <property type="entry name" value="HEXAPEP_TRANSFERASES"/>
    <property type="match status" value="1"/>
</dbReference>
<dbReference type="InterPro" id="IPR018357">
    <property type="entry name" value="Hexapep_transf_CS"/>
</dbReference>
<evidence type="ECO:0000313" key="4">
    <source>
        <dbReference type="Proteomes" id="UP000237846"/>
    </source>
</evidence>
<proteinExistence type="predicted"/>
<dbReference type="InterPro" id="IPR050179">
    <property type="entry name" value="Trans_hexapeptide_repeat"/>
</dbReference>
<comment type="caution">
    <text evidence="3">The sequence shown here is derived from an EMBL/GenBank/DDBJ whole genome shotgun (WGS) entry which is preliminary data.</text>
</comment>
<dbReference type="AlphaFoldDB" id="A0A2T0Q6R5"/>
<dbReference type="PANTHER" id="PTHR43300">
    <property type="entry name" value="ACETYLTRANSFERASE"/>
    <property type="match status" value="1"/>
</dbReference>
<dbReference type="Gene3D" id="2.160.10.10">
    <property type="entry name" value="Hexapeptide repeat proteins"/>
    <property type="match status" value="1"/>
</dbReference>